<accession>A0ABR2JS81</accession>
<keyword evidence="2" id="KW-1185">Reference proteome</keyword>
<reference evidence="1 2" key="1">
    <citation type="submission" date="2024-04" db="EMBL/GenBank/DDBJ databases">
        <title>Tritrichomonas musculus Genome.</title>
        <authorList>
            <person name="Alves-Ferreira E."/>
            <person name="Grigg M."/>
            <person name="Lorenzi H."/>
            <person name="Galac M."/>
        </authorList>
    </citation>
    <scope>NUCLEOTIDE SEQUENCE [LARGE SCALE GENOMIC DNA]</scope>
    <source>
        <strain evidence="1 2">EAF2021</strain>
    </source>
</reference>
<evidence type="ECO:0008006" key="3">
    <source>
        <dbReference type="Google" id="ProtNLM"/>
    </source>
</evidence>
<dbReference type="EMBL" id="JAPFFF010000010">
    <property type="protein sequence ID" value="KAK8881663.1"/>
    <property type="molecule type" value="Genomic_DNA"/>
</dbReference>
<evidence type="ECO:0000313" key="1">
    <source>
        <dbReference type="EMBL" id="KAK8881663.1"/>
    </source>
</evidence>
<gene>
    <name evidence="1" type="ORF">M9Y10_004423</name>
</gene>
<organism evidence="1 2">
    <name type="scientific">Tritrichomonas musculus</name>
    <dbReference type="NCBI Taxonomy" id="1915356"/>
    <lineage>
        <taxon>Eukaryota</taxon>
        <taxon>Metamonada</taxon>
        <taxon>Parabasalia</taxon>
        <taxon>Tritrichomonadida</taxon>
        <taxon>Tritrichomonadidae</taxon>
        <taxon>Tritrichomonas</taxon>
    </lineage>
</organism>
<name>A0ABR2JS81_9EUKA</name>
<evidence type="ECO:0000313" key="2">
    <source>
        <dbReference type="Proteomes" id="UP001470230"/>
    </source>
</evidence>
<sequence length="176" mass="20309">MMQKKDKHRRIKAILFKDVDQTIVYELDSQGRHIKKMGRAKRTNYKNKSQYKEQVANEEAIIYSSEIDNSESGSYVSSPEPSPEPISININESNALNTINPINFDDILNSVEIPSHIPRNYDAEYSFPGLNDKYNEMWNLTELKINPLPSIHKIDPFSDELPNNFCIGNDFPILNF</sequence>
<proteinExistence type="predicted"/>
<protein>
    <recommendedName>
        <fullName evidence="3">MADS-box domain-containing protein</fullName>
    </recommendedName>
</protein>
<dbReference type="Proteomes" id="UP001470230">
    <property type="component" value="Unassembled WGS sequence"/>
</dbReference>
<comment type="caution">
    <text evidence="1">The sequence shown here is derived from an EMBL/GenBank/DDBJ whole genome shotgun (WGS) entry which is preliminary data.</text>
</comment>